<dbReference type="RefSeq" id="WP_345061461.1">
    <property type="nucleotide sequence ID" value="NZ_BAABCN010000002.1"/>
</dbReference>
<dbReference type="InterPro" id="IPR036390">
    <property type="entry name" value="WH_DNA-bd_sf"/>
</dbReference>
<gene>
    <name evidence="1" type="ORF">GCM10022381_02340</name>
</gene>
<evidence type="ECO:0000313" key="1">
    <source>
        <dbReference type="EMBL" id="GAA3861551.1"/>
    </source>
</evidence>
<accession>A0ABP7K0R3</accession>
<evidence type="ECO:0000313" key="2">
    <source>
        <dbReference type="Proteomes" id="UP001501803"/>
    </source>
</evidence>
<reference evidence="2" key="1">
    <citation type="journal article" date="2019" name="Int. J. Syst. Evol. Microbiol.">
        <title>The Global Catalogue of Microorganisms (GCM) 10K type strain sequencing project: providing services to taxonomists for standard genome sequencing and annotation.</title>
        <authorList>
            <consortium name="The Broad Institute Genomics Platform"/>
            <consortium name="The Broad Institute Genome Sequencing Center for Infectious Disease"/>
            <person name="Wu L."/>
            <person name="Ma J."/>
        </authorList>
    </citation>
    <scope>NUCLEOTIDE SEQUENCE [LARGE SCALE GENOMIC DNA]</scope>
    <source>
        <strain evidence="2">JCM 17021</strain>
    </source>
</reference>
<protein>
    <submittedName>
        <fullName evidence="1">MarR family winged helix-turn-helix transcriptional regulator</fullName>
    </submittedName>
</protein>
<dbReference type="Gene3D" id="1.10.10.10">
    <property type="entry name" value="Winged helix-like DNA-binding domain superfamily/Winged helix DNA-binding domain"/>
    <property type="match status" value="1"/>
</dbReference>
<dbReference type="Proteomes" id="UP001501803">
    <property type="component" value="Unassembled WGS sequence"/>
</dbReference>
<dbReference type="SUPFAM" id="SSF46785">
    <property type="entry name" value="Winged helix' DNA-binding domain"/>
    <property type="match status" value="1"/>
</dbReference>
<dbReference type="EMBL" id="BAABCN010000002">
    <property type="protein sequence ID" value="GAA3861551.1"/>
    <property type="molecule type" value="Genomic_DNA"/>
</dbReference>
<comment type="caution">
    <text evidence="1">The sequence shown here is derived from an EMBL/GenBank/DDBJ whole genome shotgun (WGS) entry which is preliminary data.</text>
</comment>
<proteinExistence type="predicted"/>
<dbReference type="InterPro" id="IPR036388">
    <property type="entry name" value="WH-like_DNA-bd_sf"/>
</dbReference>
<keyword evidence="2" id="KW-1185">Reference proteome</keyword>
<sequence length="148" mass="16588">MDRRIGDIEYEQMLLSRHTIAQQRGRVIERSSYLLLSRIRSDGPRSIGELSETLRLDASTLQRQTAVAVRDGLLKRVDDPAGGIARKFALTEFGLESLVQSRDRSIAALGRILVDWTDDEVADFADALHRFNVDIEEYSASVRAAALD</sequence>
<name>A0ABP7K0R3_9MICO</name>
<organism evidence="1 2">
    <name type="scientific">Leifsonia kafniensis</name>
    <dbReference type="NCBI Taxonomy" id="475957"/>
    <lineage>
        <taxon>Bacteria</taxon>
        <taxon>Bacillati</taxon>
        <taxon>Actinomycetota</taxon>
        <taxon>Actinomycetes</taxon>
        <taxon>Micrococcales</taxon>
        <taxon>Microbacteriaceae</taxon>
        <taxon>Leifsonia</taxon>
    </lineage>
</organism>